<gene>
    <name evidence="1" type="ORF">RM706_02915</name>
</gene>
<sequence>MSKLIFIAFLVFELSSLIAQTDKPKFCLGASYGTSFSLGDFKTPI</sequence>
<protein>
    <submittedName>
        <fullName evidence="1">Uncharacterized protein</fullName>
    </submittedName>
</protein>
<organism evidence="1 2">
    <name type="scientific">Croceitalea rosinachiae</name>
    <dbReference type="NCBI Taxonomy" id="3075596"/>
    <lineage>
        <taxon>Bacteria</taxon>
        <taxon>Pseudomonadati</taxon>
        <taxon>Bacteroidota</taxon>
        <taxon>Flavobacteriia</taxon>
        <taxon>Flavobacteriales</taxon>
        <taxon>Flavobacteriaceae</taxon>
        <taxon>Croceitalea</taxon>
    </lineage>
</organism>
<reference evidence="1 2" key="1">
    <citation type="submission" date="2023-09" db="EMBL/GenBank/DDBJ databases">
        <authorList>
            <person name="Rey-Velasco X."/>
        </authorList>
    </citation>
    <scope>NUCLEOTIDE SEQUENCE [LARGE SCALE GENOMIC DNA]</scope>
    <source>
        <strain evidence="1 2">F388</strain>
    </source>
</reference>
<dbReference type="EMBL" id="JAVRHR010000001">
    <property type="protein sequence ID" value="MDT0605960.1"/>
    <property type="molecule type" value="Genomic_DNA"/>
</dbReference>
<evidence type="ECO:0000313" key="1">
    <source>
        <dbReference type="EMBL" id="MDT0605960.1"/>
    </source>
</evidence>
<keyword evidence="2" id="KW-1185">Reference proteome</keyword>
<proteinExistence type="predicted"/>
<dbReference type="Proteomes" id="UP001255246">
    <property type="component" value="Unassembled WGS sequence"/>
</dbReference>
<comment type="caution">
    <text evidence="1">The sequence shown here is derived from an EMBL/GenBank/DDBJ whole genome shotgun (WGS) entry which is preliminary data.</text>
</comment>
<evidence type="ECO:0000313" key="2">
    <source>
        <dbReference type="Proteomes" id="UP001255246"/>
    </source>
</evidence>
<dbReference type="RefSeq" id="WP_311349523.1">
    <property type="nucleotide sequence ID" value="NZ_JAVRHR010000001.1"/>
</dbReference>
<accession>A0ABU3A836</accession>
<name>A0ABU3A836_9FLAO</name>